<sequence>MKVTVKSTTMVQPAEHRPRHSLWLSNLDLLQLRSHVTRAICAYNKHPASSYSESFFFFDVGEAESEAALSEIGELLYTAGGREFSPGKEADDESSRVDYSRGVSSYPLLILQITRLKCDGVCLGIGIHHVVADGESLLSFINTWADMARGLPVTATPFWDHTILRAR</sequence>
<name>A0AAV0IBD3_9ROSI</name>
<gene>
    <name evidence="4" type="ORF">LITE_LOCUS8388</name>
</gene>
<dbReference type="InterPro" id="IPR023213">
    <property type="entry name" value="CAT-like_dom_sf"/>
</dbReference>
<evidence type="ECO:0000256" key="3">
    <source>
        <dbReference type="ARBA" id="ARBA00023315"/>
    </source>
</evidence>
<dbReference type="EMBL" id="CAMGYJ010000003">
    <property type="protein sequence ID" value="CAI0394608.1"/>
    <property type="molecule type" value="Genomic_DNA"/>
</dbReference>
<evidence type="ECO:0000313" key="4">
    <source>
        <dbReference type="EMBL" id="CAI0394608.1"/>
    </source>
</evidence>
<dbReference type="PANTHER" id="PTHR31642">
    <property type="entry name" value="TRICHOTHECENE 3-O-ACETYLTRANSFERASE"/>
    <property type="match status" value="1"/>
</dbReference>
<evidence type="ECO:0000256" key="1">
    <source>
        <dbReference type="ARBA" id="ARBA00009861"/>
    </source>
</evidence>
<keyword evidence="2" id="KW-0808">Transferase</keyword>
<dbReference type="PANTHER" id="PTHR31642:SF11">
    <property type="entry name" value="SHIKIMATE O-HYDROXYCINNAMOYLTRANSFERASE"/>
    <property type="match status" value="1"/>
</dbReference>
<comment type="caution">
    <text evidence="4">The sequence shown here is derived from an EMBL/GenBank/DDBJ whole genome shotgun (WGS) entry which is preliminary data.</text>
</comment>
<proteinExistence type="inferred from homology"/>
<protein>
    <submittedName>
        <fullName evidence="4">Uncharacterized protein</fullName>
    </submittedName>
</protein>
<keyword evidence="3" id="KW-0012">Acyltransferase</keyword>
<evidence type="ECO:0000256" key="2">
    <source>
        <dbReference type="ARBA" id="ARBA00022679"/>
    </source>
</evidence>
<dbReference type="Proteomes" id="UP001154282">
    <property type="component" value="Unassembled WGS sequence"/>
</dbReference>
<dbReference type="GO" id="GO:0016747">
    <property type="term" value="F:acyltransferase activity, transferring groups other than amino-acyl groups"/>
    <property type="evidence" value="ECO:0007669"/>
    <property type="project" value="TreeGrafter"/>
</dbReference>
<accession>A0AAV0IBD3</accession>
<evidence type="ECO:0000313" key="5">
    <source>
        <dbReference type="Proteomes" id="UP001154282"/>
    </source>
</evidence>
<comment type="similarity">
    <text evidence="1">Belongs to the plant acyltransferase family.</text>
</comment>
<dbReference type="InterPro" id="IPR050317">
    <property type="entry name" value="Plant_Fungal_Acyltransferase"/>
</dbReference>
<reference evidence="4" key="1">
    <citation type="submission" date="2022-08" db="EMBL/GenBank/DDBJ databases">
        <authorList>
            <person name="Gutierrez-Valencia J."/>
        </authorList>
    </citation>
    <scope>NUCLEOTIDE SEQUENCE</scope>
</reference>
<dbReference type="Gene3D" id="3.30.559.10">
    <property type="entry name" value="Chloramphenicol acetyltransferase-like domain"/>
    <property type="match status" value="2"/>
</dbReference>
<keyword evidence="5" id="KW-1185">Reference proteome</keyword>
<dbReference type="AlphaFoldDB" id="A0AAV0IBD3"/>
<dbReference type="Pfam" id="PF02458">
    <property type="entry name" value="Transferase"/>
    <property type="match status" value="2"/>
</dbReference>
<organism evidence="4 5">
    <name type="scientific">Linum tenue</name>
    <dbReference type="NCBI Taxonomy" id="586396"/>
    <lineage>
        <taxon>Eukaryota</taxon>
        <taxon>Viridiplantae</taxon>
        <taxon>Streptophyta</taxon>
        <taxon>Embryophyta</taxon>
        <taxon>Tracheophyta</taxon>
        <taxon>Spermatophyta</taxon>
        <taxon>Magnoliopsida</taxon>
        <taxon>eudicotyledons</taxon>
        <taxon>Gunneridae</taxon>
        <taxon>Pentapetalae</taxon>
        <taxon>rosids</taxon>
        <taxon>fabids</taxon>
        <taxon>Malpighiales</taxon>
        <taxon>Linaceae</taxon>
        <taxon>Linum</taxon>
    </lineage>
</organism>